<dbReference type="Pfam" id="PF00874">
    <property type="entry name" value="PRD"/>
    <property type="match status" value="2"/>
</dbReference>
<sequence>MKIEKILNNNVITVIDEVTKLEKVIMGRGLSFNKKIGEEIDETKIEKVFKISNPNENLLFQQLINEIPMEYLKISEKIISYAKEKLNVEFDEHIYISLTDHLTFAIKRLQSQEIIKNNLLWEIQRIYSKEYEIGLWAIDFIEKELDIKMGKDEAGFIALHIINASIFESMPNTMNLTEIVQDILNIVKYYFTIEFNENSISFDRLITHLKFFAKRVVTKAKVNYEELPFIHMVKENYKSEYNCALKIKTYVEKYHDYKIDDSELIYLSLHLHRVLSSFENE</sequence>
<organism evidence="3 4">
    <name type="scientific">Clostridium vincentii</name>
    <dbReference type="NCBI Taxonomy" id="52704"/>
    <lineage>
        <taxon>Bacteria</taxon>
        <taxon>Bacillati</taxon>
        <taxon>Bacillota</taxon>
        <taxon>Clostridia</taxon>
        <taxon>Eubacteriales</taxon>
        <taxon>Clostridiaceae</taxon>
        <taxon>Clostridium</taxon>
    </lineage>
</organism>
<gene>
    <name evidence="3" type="primary">licT_3</name>
    <name evidence="3" type="ORF">CLVI_24500</name>
</gene>
<dbReference type="AlphaFoldDB" id="A0A2T0BC96"/>
<reference evidence="3 4" key="1">
    <citation type="submission" date="2018-03" db="EMBL/GenBank/DDBJ databases">
        <title>Genome sequence of Clostridium vincentii DSM 10228.</title>
        <authorList>
            <person name="Poehlein A."/>
            <person name="Daniel R."/>
        </authorList>
    </citation>
    <scope>NUCLEOTIDE SEQUENCE [LARGE SCALE GENOMIC DNA]</scope>
    <source>
        <strain evidence="3 4">DSM 10228</strain>
    </source>
</reference>
<comment type="caution">
    <text evidence="3">The sequence shown here is derived from an EMBL/GenBank/DDBJ whole genome shotgun (WGS) entry which is preliminary data.</text>
</comment>
<dbReference type="InterPro" id="IPR036650">
    <property type="entry name" value="CAT_RNA-bd_dom_sf"/>
</dbReference>
<keyword evidence="4" id="KW-1185">Reference proteome</keyword>
<keyword evidence="1" id="KW-0677">Repeat</keyword>
<evidence type="ECO:0000313" key="4">
    <source>
        <dbReference type="Proteomes" id="UP000239471"/>
    </source>
</evidence>
<dbReference type="PROSITE" id="PS51372">
    <property type="entry name" value="PRD_2"/>
    <property type="match status" value="2"/>
</dbReference>
<dbReference type="InterPro" id="IPR036634">
    <property type="entry name" value="PRD_sf"/>
</dbReference>
<dbReference type="Gene3D" id="1.20.58.1950">
    <property type="match status" value="1"/>
</dbReference>
<evidence type="ECO:0000256" key="1">
    <source>
        <dbReference type="ARBA" id="ARBA00022737"/>
    </source>
</evidence>
<dbReference type="OrthoDB" id="9813552at2"/>
<dbReference type="SUPFAM" id="SSF50151">
    <property type="entry name" value="SacY-like RNA-binding domain"/>
    <property type="match status" value="1"/>
</dbReference>
<dbReference type="PANTHER" id="PTHR30185:SF15">
    <property type="entry name" value="CRYPTIC BETA-GLUCOSIDE BGL OPERON ANTITERMINATOR"/>
    <property type="match status" value="1"/>
</dbReference>
<dbReference type="SUPFAM" id="SSF63520">
    <property type="entry name" value="PTS-regulatory domain, PRD"/>
    <property type="match status" value="2"/>
</dbReference>
<dbReference type="SMART" id="SM01061">
    <property type="entry name" value="CAT_RBD"/>
    <property type="match status" value="1"/>
</dbReference>
<name>A0A2T0BC96_9CLOT</name>
<evidence type="ECO:0000259" key="2">
    <source>
        <dbReference type="PROSITE" id="PS51372"/>
    </source>
</evidence>
<dbReference type="InterPro" id="IPR004341">
    <property type="entry name" value="CAT_RNA-bd_dom"/>
</dbReference>
<dbReference type="Gene3D" id="1.10.1790.10">
    <property type="entry name" value="PRD domain"/>
    <property type="match status" value="1"/>
</dbReference>
<dbReference type="GO" id="GO:0003723">
    <property type="term" value="F:RNA binding"/>
    <property type="evidence" value="ECO:0007669"/>
    <property type="project" value="InterPro"/>
</dbReference>
<protein>
    <submittedName>
        <fullName evidence="3">Transcription antiterminator LicT</fullName>
    </submittedName>
</protein>
<dbReference type="PANTHER" id="PTHR30185">
    <property type="entry name" value="CRYPTIC BETA-GLUCOSIDE BGL OPERON ANTITERMINATOR"/>
    <property type="match status" value="1"/>
</dbReference>
<dbReference type="RefSeq" id="WP_106060385.1">
    <property type="nucleotide sequence ID" value="NZ_PVXQ01000028.1"/>
</dbReference>
<dbReference type="Gene3D" id="2.30.24.10">
    <property type="entry name" value="CAT RNA-binding domain"/>
    <property type="match status" value="1"/>
</dbReference>
<accession>A0A2T0BC96</accession>
<dbReference type="EMBL" id="PVXQ01000028">
    <property type="protein sequence ID" value="PRR81521.1"/>
    <property type="molecule type" value="Genomic_DNA"/>
</dbReference>
<dbReference type="NCBIfam" id="NF046042">
    <property type="entry name" value="LicT"/>
    <property type="match status" value="1"/>
</dbReference>
<evidence type="ECO:0000313" key="3">
    <source>
        <dbReference type="EMBL" id="PRR81521.1"/>
    </source>
</evidence>
<dbReference type="InterPro" id="IPR050661">
    <property type="entry name" value="BglG_antiterminators"/>
</dbReference>
<dbReference type="Pfam" id="PF03123">
    <property type="entry name" value="CAT_RBD"/>
    <property type="match status" value="1"/>
</dbReference>
<proteinExistence type="predicted"/>
<feature type="domain" description="PRD" evidence="2">
    <location>
        <begin position="172"/>
        <end position="281"/>
    </location>
</feature>
<dbReference type="InterPro" id="IPR011608">
    <property type="entry name" value="PRD"/>
</dbReference>
<dbReference type="Proteomes" id="UP000239471">
    <property type="component" value="Unassembled WGS sequence"/>
</dbReference>
<dbReference type="GO" id="GO:0006355">
    <property type="term" value="P:regulation of DNA-templated transcription"/>
    <property type="evidence" value="ECO:0007669"/>
    <property type="project" value="InterPro"/>
</dbReference>
<feature type="domain" description="PRD" evidence="2">
    <location>
        <begin position="66"/>
        <end position="171"/>
    </location>
</feature>
<dbReference type="Gene3D" id="1.20.890.100">
    <property type="match status" value="1"/>
</dbReference>